<organism evidence="2 3">
    <name type="scientific">Dreissena polymorpha</name>
    <name type="common">Zebra mussel</name>
    <name type="synonym">Mytilus polymorpha</name>
    <dbReference type="NCBI Taxonomy" id="45954"/>
    <lineage>
        <taxon>Eukaryota</taxon>
        <taxon>Metazoa</taxon>
        <taxon>Spiralia</taxon>
        <taxon>Lophotrochozoa</taxon>
        <taxon>Mollusca</taxon>
        <taxon>Bivalvia</taxon>
        <taxon>Autobranchia</taxon>
        <taxon>Heteroconchia</taxon>
        <taxon>Euheterodonta</taxon>
        <taxon>Imparidentia</taxon>
        <taxon>Neoheterodontei</taxon>
        <taxon>Myida</taxon>
        <taxon>Dreissenoidea</taxon>
        <taxon>Dreissenidae</taxon>
        <taxon>Dreissena</taxon>
    </lineage>
</organism>
<sequence>MTDRRTEFTQKDRMTVRRTELHSEGQKDRQKDDRQGQINVGVIQTCNFGSCTDRQKDRSNAIRLQHQ</sequence>
<feature type="compositionally biased region" description="Basic and acidic residues" evidence="1">
    <location>
        <begin position="1"/>
        <end position="35"/>
    </location>
</feature>
<evidence type="ECO:0000256" key="1">
    <source>
        <dbReference type="SAM" id="MobiDB-lite"/>
    </source>
</evidence>
<dbReference type="EMBL" id="JAIWYP010000001">
    <property type="protein sequence ID" value="KAH3886799.1"/>
    <property type="molecule type" value="Genomic_DNA"/>
</dbReference>
<gene>
    <name evidence="2" type="ORF">DPMN_010812</name>
</gene>
<protein>
    <submittedName>
        <fullName evidence="2">Uncharacterized protein</fullName>
    </submittedName>
</protein>
<dbReference type="Proteomes" id="UP000828390">
    <property type="component" value="Unassembled WGS sequence"/>
</dbReference>
<proteinExistence type="predicted"/>
<feature type="region of interest" description="Disordered" evidence="1">
    <location>
        <begin position="1"/>
        <end position="38"/>
    </location>
</feature>
<evidence type="ECO:0000313" key="3">
    <source>
        <dbReference type="Proteomes" id="UP000828390"/>
    </source>
</evidence>
<evidence type="ECO:0000313" key="2">
    <source>
        <dbReference type="EMBL" id="KAH3886799.1"/>
    </source>
</evidence>
<keyword evidence="3" id="KW-1185">Reference proteome</keyword>
<accession>A0A9D4RZE5</accession>
<comment type="caution">
    <text evidence="2">The sequence shown here is derived from an EMBL/GenBank/DDBJ whole genome shotgun (WGS) entry which is preliminary data.</text>
</comment>
<reference evidence="2" key="2">
    <citation type="submission" date="2020-11" db="EMBL/GenBank/DDBJ databases">
        <authorList>
            <person name="McCartney M.A."/>
            <person name="Auch B."/>
            <person name="Kono T."/>
            <person name="Mallez S."/>
            <person name="Becker A."/>
            <person name="Gohl D.M."/>
            <person name="Silverstein K.A.T."/>
            <person name="Koren S."/>
            <person name="Bechman K.B."/>
            <person name="Herman A."/>
            <person name="Abrahante J.E."/>
            <person name="Garbe J."/>
        </authorList>
    </citation>
    <scope>NUCLEOTIDE SEQUENCE</scope>
    <source>
        <strain evidence="2">Duluth1</strain>
        <tissue evidence="2">Whole animal</tissue>
    </source>
</reference>
<reference evidence="2" key="1">
    <citation type="journal article" date="2019" name="bioRxiv">
        <title>The Genome of the Zebra Mussel, Dreissena polymorpha: A Resource for Invasive Species Research.</title>
        <authorList>
            <person name="McCartney M.A."/>
            <person name="Auch B."/>
            <person name="Kono T."/>
            <person name="Mallez S."/>
            <person name="Zhang Y."/>
            <person name="Obille A."/>
            <person name="Becker A."/>
            <person name="Abrahante J.E."/>
            <person name="Garbe J."/>
            <person name="Badalamenti J.P."/>
            <person name="Herman A."/>
            <person name="Mangelson H."/>
            <person name="Liachko I."/>
            <person name="Sullivan S."/>
            <person name="Sone E.D."/>
            <person name="Koren S."/>
            <person name="Silverstein K.A.T."/>
            <person name="Beckman K.B."/>
            <person name="Gohl D.M."/>
        </authorList>
    </citation>
    <scope>NUCLEOTIDE SEQUENCE</scope>
    <source>
        <strain evidence="2">Duluth1</strain>
        <tissue evidence="2">Whole animal</tissue>
    </source>
</reference>
<dbReference type="AlphaFoldDB" id="A0A9D4RZE5"/>
<name>A0A9D4RZE5_DREPO</name>